<proteinExistence type="predicted"/>
<keyword evidence="2" id="KW-1185">Reference proteome</keyword>
<dbReference type="EMBL" id="JANUHA010000006">
    <property type="protein sequence ID" value="MCS0596774.1"/>
    <property type="molecule type" value="Genomic_DNA"/>
</dbReference>
<organism evidence="1 2">
    <name type="scientific">Massilia agri</name>
    <dbReference type="NCBI Taxonomy" id="1886785"/>
    <lineage>
        <taxon>Bacteria</taxon>
        <taxon>Pseudomonadati</taxon>
        <taxon>Pseudomonadota</taxon>
        <taxon>Betaproteobacteria</taxon>
        <taxon>Burkholderiales</taxon>
        <taxon>Oxalobacteraceae</taxon>
        <taxon>Telluria group</taxon>
        <taxon>Massilia</taxon>
    </lineage>
</organism>
<protein>
    <submittedName>
        <fullName evidence="1">Uncharacterized protein</fullName>
    </submittedName>
</protein>
<sequence>MALAEGGQADFKQLFPAAAHRGTGAAHGLGRAGGQSQVVHVGTKKSPSAETGLHLVFREEQQERRYYAALQVLVIIEISDKGYHQTEYDGDVTVSGFPMGRHDCDGTSRAQGKGRIIHDFVGARASQAAPRSSFLLEQVQYAPHSRTGAVLSFAFPFL</sequence>
<reference evidence="1 2" key="1">
    <citation type="submission" date="2022-08" db="EMBL/GenBank/DDBJ databases">
        <title>Reclassification of Massilia species as members of the genera Telluria, Duganella, Pseudoduganella, Mokoshia gen. nov. and Zemynaea gen. nov. using orthogonal and non-orthogonal genome-based approaches.</title>
        <authorList>
            <person name="Bowman J.P."/>
        </authorList>
    </citation>
    <scope>NUCLEOTIDE SEQUENCE [LARGE SCALE GENOMIC DNA]</scope>
    <source>
        <strain evidence="1 2">JCM 31661</strain>
    </source>
</reference>
<dbReference type="RefSeq" id="WP_258827808.1">
    <property type="nucleotide sequence ID" value="NZ_JANUHA010000006.1"/>
</dbReference>
<accession>A0ABT2AKK1</accession>
<gene>
    <name evidence="1" type="ORF">NX780_10455</name>
</gene>
<name>A0ABT2AKK1_9BURK</name>
<dbReference type="Proteomes" id="UP001206572">
    <property type="component" value="Unassembled WGS sequence"/>
</dbReference>
<evidence type="ECO:0000313" key="2">
    <source>
        <dbReference type="Proteomes" id="UP001206572"/>
    </source>
</evidence>
<comment type="caution">
    <text evidence="1">The sequence shown here is derived from an EMBL/GenBank/DDBJ whole genome shotgun (WGS) entry which is preliminary data.</text>
</comment>
<evidence type="ECO:0000313" key="1">
    <source>
        <dbReference type="EMBL" id="MCS0596774.1"/>
    </source>
</evidence>